<dbReference type="InterPro" id="IPR036397">
    <property type="entry name" value="RNaseH_sf"/>
</dbReference>
<dbReference type="GO" id="GO:0008270">
    <property type="term" value="F:zinc ion binding"/>
    <property type="evidence" value="ECO:0007669"/>
    <property type="project" value="UniProtKB-KW"/>
</dbReference>
<dbReference type="Pfam" id="PF22936">
    <property type="entry name" value="Pol_BBD"/>
    <property type="match status" value="1"/>
</dbReference>
<feature type="domain" description="CCHC-type" evidence="6">
    <location>
        <begin position="18"/>
        <end position="31"/>
    </location>
</feature>
<accession>A0A2N9FXH1</accession>
<organism evidence="8">
    <name type="scientific">Fagus sylvatica</name>
    <name type="common">Beechnut</name>
    <dbReference type="NCBI Taxonomy" id="28930"/>
    <lineage>
        <taxon>Eukaryota</taxon>
        <taxon>Viridiplantae</taxon>
        <taxon>Streptophyta</taxon>
        <taxon>Embryophyta</taxon>
        <taxon>Tracheophyta</taxon>
        <taxon>Spermatophyta</taxon>
        <taxon>Magnoliopsida</taxon>
        <taxon>eudicotyledons</taxon>
        <taxon>Gunneridae</taxon>
        <taxon>Pentapetalae</taxon>
        <taxon>rosids</taxon>
        <taxon>fabids</taxon>
        <taxon>Fagales</taxon>
        <taxon>Fagaceae</taxon>
        <taxon>Fagus</taxon>
    </lineage>
</organism>
<proteinExistence type="predicted"/>
<dbReference type="PANTHER" id="PTHR42648:SF28">
    <property type="entry name" value="TRANSPOSON-ENCODED PROTEIN WITH RIBONUCLEASE H-LIKE AND RETROVIRUS ZINC FINGER-LIKE DOMAINS"/>
    <property type="match status" value="1"/>
</dbReference>
<dbReference type="AlphaFoldDB" id="A0A2N9FXH1"/>
<dbReference type="GO" id="GO:0015074">
    <property type="term" value="P:DNA integration"/>
    <property type="evidence" value="ECO:0007669"/>
    <property type="project" value="InterPro"/>
</dbReference>
<dbReference type="GO" id="GO:0004190">
    <property type="term" value="F:aspartic-type endopeptidase activity"/>
    <property type="evidence" value="ECO:0007669"/>
    <property type="project" value="UniProtKB-KW"/>
</dbReference>
<evidence type="ECO:0000256" key="1">
    <source>
        <dbReference type="ARBA" id="ARBA00022670"/>
    </source>
</evidence>
<dbReference type="GO" id="GO:0003676">
    <property type="term" value="F:nucleic acid binding"/>
    <property type="evidence" value="ECO:0007669"/>
    <property type="project" value="InterPro"/>
</dbReference>
<dbReference type="Pfam" id="PF07727">
    <property type="entry name" value="RVT_2"/>
    <property type="match status" value="1"/>
</dbReference>
<dbReference type="InterPro" id="IPR039537">
    <property type="entry name" value="Retrotran_Ty1/copia-like"/>
</dbReference>
<evidence type="ECO:0000256" key="4">
    <source>
        <dbReference type="ARBA" id="ARBA00022801"/>
    </source>
</evidence>
<evidence type="ECO:0000256" key="3">
    <source>
        <dbReference type="ARBA" id="ARBA00022750"/>
    </source>
</evidence>
<dbReference type="InterPro" id="IPR012337">
    <property type="entry name" value="RNaseH-like_sf"/>
</dbReference>
<dbReference type="PANTHER" id="PTHR42648">
    <property type="entry name" value="TRANSPOSASE, PUTATIVE-RELATED"/>
    <property type="match status" value="1"/>
</dbReference>
<dbReference type="PROSITE" id="PS50158">
    <property type="entry name" value="ZF_CCHC"/>
    <property type="match status" value="1"/>
</dbReference>
<keyword evidence="2" id="KW-0479">Metal-binding</keyword>
<dbReference type="InterPro" id="IPR001878">
    <property type="entry name" value="Znf_CCHC"/>
</dbReference>
<dbReference type="InterPro" id="IPR043502">
    <property type="entry name" value="DNA/RNA_pol_sf"/>
</dbReference>
<name>A0A2N9FXH1_FAGSY</name>
<sequence>MAFAANSGPRPPRGRPICHDCGIAGHLKAQCFKLHPELRHTLQRKCPPSFNSPRIATIAETHENSVAISDFSRLQAQICQLQTQLGSLAAHTHDTPIAPTATIATSTPTAFHVRTGEPTWVLDSGANDHMTGKSFLFSSPLIPMTQSVSLAVGSTSHISHKGDVILSSDIMLSSILHVPGLSLVMAFPGHPYYVTFIDNHSRCTWVYLLKKKSDVLPLFTQFLQMIKTQYNIVVHAIRSDNGGEYISDDFRSQLNQKDILEQLTCPHTPEQNGVTERKNRHIMSIVHCLFVVSDPSSSKADTSPLTRPVPIFDSMAPESSSPPVTSSHPPLQVTAMQAEMDALQANQTWELVPLPSDEKTVGCKWVFTVKYLADGSVDRYKARLVAKGFTQVLGKDFGATFAPVAKLTSVRLLMSLATSHSWPLHQLDVKNAFLHGDLLETIYMDPPSSFRAEGEYAGKVRCLHKSFYGLKQSPRAWFSRFSDVISSHGEVRSRSLFRDLRLRLSIVLWPKACVKFFGFGLYLMS</sequence>
<dbReference type="SUPFAM" id="SSF53098">
    <property type="entry name" value="Ribonuclease H-like"/>
    <property type="match status" value="1"/>
</dbReference>
<dbReference type="Gene3D" id="3.30.420.10">
    <property type="entry name" value="Ribonuclease H-like superfamily/Ribonuclease H"/>
    <property type="match status" value="1"/>
</dbReference>
<dbReference type="InterPro" id="IPR013103">
    <property type="entry name" value="RVT_2"/>
</dbReference>
<evidence type="ECO:0000259" key="7">
    <source>
        <dbReference type="PROSITE" id="PS50994"/>
    </source>
</evidence>
<keyword evidence="5" id="KW-0863">Zinc-finger</keyword>
<keyword evidence="4" id="KW-0378">Hydrolase</keyword>
<dbReference type="EMBL" id="OIVN01001270">
    <property type="protein sequence ID" value="SPC91992.1"/>
    <property type="molecule type" value="Genomic_DNA"/>
</dbReference>
<evidence type="ECO:0000256" key="2">
    <source>
        <dbReference type="ARBA" id="ARBA00022723"/>
    </source>
</evidence>
<gene>
    <name evidence="8" type="ORF">FSB_LOCUS19874</name>
</gene>
<dbReference type="InterPro" id="IPR054722">
    <property type="entry name" value="PolX-like_BBD"/>
</dbReference>
<dbReference type="Pfam" id="PF00665">
    <property type="entry name" value="rve"/>
    <property type="match status" value="1"/>
</dbReference>
<reference evidence="8" key="1">
    <citation type="submission" date="2018-02" db="EMBL/GenBank/DDBJ databases">
        <authorList>
            <person name="Cohen D.B."/>
            <person name="Kent A.D."/>
        </authorList>
    </citation>
    <scope>NUCLEOTIDE SEQUENCE</scope>
</reference>
<keyword evidence="5" id="KW-0862">Zinc</keyword>
<evidence type="ECO:0000256" key="5">
    <source>
        <dbReference type="PROSITE-ProRule" id="PRU00047"/>
    </source>
</evidence>
<dbReference type="InterPro" id="IPR001584">
    <property type="entry name" value="Integrase_cat-core"/>
</dbReference>
<evidence type="ECO:0008006" key="9">
    <source>
        <dbReference type="Google" id="ProtNLM"/>
    </source>
</evidence>
<dbReference type="SUPFAM" id="SSF56672">
    <property type="entry name" value="DNA/RNA polymerases"/>
    <property type="match status" value="1"/>
</dbReference>
<evidence type="ECO:0000259" key="6">
    <source>
        <dbReference type="PROSITE" id="PS50158"/>
    </source>
</evidence>
<evidence type="ECO:0000313" key="8">
    <source>
        <dbReference type="EMBL" id="SPC91992.1"/>
    </source>
</evidence>
<protein>
    <recommendedName>
        <fullName evidence="9">Integrase catalytic domain-containing protein</fullName>
    </recommendedName>
</protein>
<dbReference type="PROSITE" id="PS50994">
    <property type="entry name" value="INTEGRASE"/>
    <property type="match status" value="1"/>
</dbReference>
<keyword evidence="1" id="KW-0645">Protease</keyword>
<dbReference type="GO" id="GO:0006508">
    <property type="term" value="P:proteolysis"/>
    <property type="evidence" value="ECO:0007669"/>
    <property type="project" value="UniProtKB-KW"/>
</dbReference>
<feature type="domain" description="Integrase catalytic" evidence="7">
    <location>
        <begin position="158"/>
        <end position="338"/>
    </location>
</feature>
<keyword evidence="3" id="KW-0064">Aspartyl protease</keyword>